<evidence type="ECO:0000256" key="1">
    <source>
        <dbReference type="SAM" id="MobiDB-lite"/>
    </source>
</evidence>
<dbReference type="AlphaFoldDB" id="M0MJF7"/>
<feature type="transmembrane region" description="Helical" evidence="2">
    <location>
        <begin position="258"/>
        <end position="277"/>
    </location>
</feature>
<feature type="compositionally biased region" description="Polar residues" evidence="1">
    <location>
        <begin position="1"/>
        <end position="17"/>
    </location>
</feature>
<proteinExistence type="predicted"/>
<keyword evidence="2" id="KW-0472">Membrane</keyword>
<evidence type="ECO:0008006" key="5">
    <source>
        <dbReference type="Google" id="ProtNLM"/>
    </source>
</evidence>
<dbReference type="GO" id="GO:0035269">
    <property type="term" value="P:protein O-linked glycosylation via mannose"/>
    <property type="evidence" value="ECO:0007669"/>
    <property type="project" value="TreeGrafter"/>
</dbReference>
<feature type="transmembrane region" description="Helical" evidence="2">
    <location>
        <begin position="420"/>
        <end position="443"/>
    </location>
</feature>
<sequence>MHSLSKRSSNGGESLPTSEPAGSGKPLVTRRSRLRAVLRGNRSLWLLVVFAIAIATHAETIQYWFVATDTLPLIETSRVQSLSGVAELFTQPLMAGTDFVDTALFYRPVSSLSYTLEYAVWGLSPTGYHLTNLLLHGIATVLAAVTVAEITRRPAVGYLGAVLFAIHPLTAGVVPPIARRQDVLLTGFVLGALLLFVRSRRTNSRRLLAGALGAYAAALGTKEPAVALPGVIFVWLVLYRGTGEWRSTLRRAVTGTAPFVAVTVAYALVRLVVLGGVGGYRASAASGPGLSILFVPLKYLRWVFQPTDVVESVLTALPRSVLLVALLGGAAIGLTLVRYTRRRGLDIVGLVALVVAGIAFEGMLGAHLLAPAIKTVLPFGPNESAIAIGYLVDSLFIVGCVAGLLAAIRGCQAVDSSIRTHLVFFASWSVIVPGLLLATGAGIGDPLRIDDQIQTGYLCLVPAMAALSLLGLTAAEAVVAAIRSRTVRVDTTVVLLVLTVSLLLPLIVTSPLVVSNGDWNAAGQLNQQLLTGIDDELDGTAADTPVRLLDPPTTGSDDPPHTTSVKRLQSYSFEAWFELQEPPQNREVELVGHHELRPPYDRLSLEATRENGTIVVRAATPE</sequence>
<dbReference type="OrthoDB" id="214418at2157"/>
<feature type="transmembrane region" description="Helical" evidence="2">
    <location>
        <begin position="128"/>
        <end position="148"/>
    </location>
</feature>
<protein>
    <recommendedName>
        <fullName evidence="5">Glycosyltransferase RgtA/B/C/D-like domain-containing protein</fullName>
    </recommendedName>
</protein>
<comment type="caution">
    <text evidence="3">The sequence shown here is derived from an EMBL/GenBank/DDBJ whole genome shotgun (WGS) entry which is preliminary data.</text>
</comment>
<feature type="transmembrane region" description="Helical" evidence="2">
    <location>
        <begin position="316"/>
        <end position="337"/>
    </location>
</feature>
<feature type="transmembrane region" description="Helical" evidence="2">
    <location>
        <begin position="349"/>
        <end position="373"/>
    </location>
</feature>
<dbReference type="PANTHER" id="PTHR44216:SF3">
    <property type="entry name" value="PROTEIN O-MANNOSYL-TRANSFERASE TMTC2"/>
    <property type="match status" value="1"/>
</dbReference>
<dbReference type="PANTHER" id="PTHR44216">
    <property type="entry name" value="PROTEIN O-MANNOSYL-TRANSFERASE TMTC2"/>
    <property type="match status" value="1"/>
</dbReference>
<dbReference type="EMBL" id="AOMC01000107">
    <property type="protein sequence ID" value="EMA44560.1"/>
    <property type="molecule type" value="Genomic_DNA"/>
</dbReference>
<feature type="transmembrane region" description="Helical" evidence="2">
    <location>
        <begin position="493"/>
        <end position="514"/>
    </location>
</feature>
<gene>
    <name evidence="3" type="ORF">C448_08429</name>
</gene>
<feature type="transmembrane region" description="Helical" evidence="2">
    <location>
        <begin position="155"/>
        <end position="177"/>
    </location>
</feature>
<reference evidence="3 4" key="1">
    <citation type="journal article" date="2014" name="PLoS Genet.">
        <title>Phylogenetically driven sequencing of extremely halophilic archaea reveals strategies for static and dynamic osmo-response.</title>
        <authorList>
            <person name="Becker E.A."/>
            <person name="Seitzer P.M."/>
            <person name="Tritt A."/>
            <person name="Larsen D."/>
            <person name="Krusor M."/>
            <person name="Yao A.I."/>
            <person name="Wu D."/>
            <person name="Madern D."/>
            <person name="Eisen J.A."/>
            <person name="Darling A.E."/>
            <person name="Facciotti M.T."/>
        </authorList>
    </citation>
    <scope>NUCLEOTIDE SEQUENCE [LARGE SCALE GENOMIC DNA]</scope>
    <source>
        <strain evidence="3 4">DSM 1307</strain>
    </source>
</reference>
<keyword evidence="2" id="KW-1133">Transmembrane helix</keyword>
<keyword evidence="4" id="KW-1185">Reference proteome</keyword>
<dbReference type="Proteomes" id="UP000011568">
    <property type="component" value="Unassembled WGS sequence"/>
</dbReference>
<organism evidence="3 4">
    <name type="scientific">Halococcus morrhuae DSM 1307</name>
    <dbReference type="NCBI Taxonomy" id="931277"/>
    <lineage>
        <taxon>Archaea</taxon>
        <taxon>Methanobacteriati</taxon>
        <taxon>Methanobacteriota</taxon>
        <taxon>Stenosarchaea group</taxon>
        <taxon>Halobacteria</taxon>
        <taxon>Halobacteriales</taxon>
        <taxon>Halococcaceae</taxon>
        <taxon>Halococcus</taxon>
    </lineage>
</organism>
<accession>M0MJF7</accession>
<evidence type="ECO:0000313" key="3">
    <source>
        <dbReference type="EMBL" id="EMA44560.1"/>
    </source>
</evidence>
<name>M0MJF7_HALMO</name>
<feature type="transmembrane region" description="Helical" evidence="2">
    <location>
        <begin position="212"/>
        <end position="238"/>
    </location>
</feature>
<keyword evidence="2" id="KW-0812">Transmembrane</keyword>
<dbReference type="InterPro" id="IPR052384">
    <property type="entry name" value="TMTC_O-mannosyltransferase"/>
</dbReference>
<dbReference type="PATRIC" id="fig|931277.6.peg.1651"/>
<dbReference type="GO" id="GO:0000030">
    <property type="term" value="F:mannosyltransferase activity"/>
    <property type="evidence" value="ECO:0007669"/>
    <property type="project" value="TreeGrafter"/>
</dbReference>
<feature type="transmembrane region" description="Helical" evidence="2">
    <location>
        <begin position="44"/>
        <end position="65"/>
    </location>
</feature>
<feature type="transmembrane region" description="Helical" evidence="2">
    <location>
        <begin position="455"/>
        <end position="481"/>
    </location>
</feature>
<evidence type="ECO:0000256" key="2">
    <source>
        <dbReference type="SAM" id="Phobius"/>
    </source>
</evidence>
<feature type="transmembrane region" description="Helical" evidence="2">
    <location>
        <begin position="385"/>
        <end position="408"/>
    </location>
</feature>
<evidence type="ECO:0000313" key="4">
    <source>
        <dbReference type="Proteomes" id="UP000011568"/>
    </source>
</evidence>
<feature type="region of interest" description="Disordered" evidence="1">
    <location>
        <begin position="1"/>
        <end position="26"/>
    </location>
</feature>